<name>A0A0P0VQS6_ORYSJ</name>
<proteinExistence type="predicted"/>
<feature type="compositionally biased region" description="Basic and acidic residues" evidence="1">
    <location>
        <begin position="111"/>
        <end position="141"/>
    </location>
</feature>
<dbReference type="InParanoid" id="A0A0P0VQS6"/>
<dbReference type="Gramene" id="Os02t0802575-00">
    <property type="protein sequence ID" value="Os02t0802575-00"/>
    <property type="gene ID" value="Os02g0802575"/>
</dbReference>
<feature type="compositionally biased region" description="Acidic residues" evidence="1">
    <location>
        <begin position="34"/>
        <end position="50"/>
    </location>
</feature>
<feature type="compositionally biased region" description="Basic and acidic residues" evidence="1">
    <location>
        <begin position="51"/>
        <end position="66"/>
    </location>
</feature>
<dbReference type="AlphaFoldDB" id="A0A0P0VQS6"/>
<evidence type="ECO:0000256" key="1">
    <source>
        <dbReference type="SAM" id="MobiDB-lite"/>
    </source>
</evidence>
<dbReference type="Proteomes" id="UP000059680">
    <property type="component" value="Chromosome 2"/>
</dbReference>
<gene>
    <name evidence="2" type="ordered locus">Os02g0802575</name>
    <name evidence="2" type="ORF">OSNPB_020802575</name>
</gene>
<evidence type="ECO:0000313" key="3">
    <source>
        <dbReference type="Proteomes" id="UP000059680"/>
    </source>
</evidence>
<keyword evidence="3" id="KW-1185">Reference proteome</keyword>
<sequence length="158" mass="17096">MQESPSPRCISLRCPMRHRCSTQRWRPVRMSDEGAGEDAGEGLDAEEGADDERREHDEGAGRDHLLDGGVGGDLDAVGVVRLACALHQPGDGVELPPDLLHHLQRRAADALHRHGGEPVREHCSDDQSDDHLGGQDVDHLHPGSADEGAEQCKGHQCC</sequence>
<evidence type="ECO:0000313" key="2">
    <source>
        <dbReference type="EMBL" id="BAS81428.1"/>
    </source>
</evidence>
<reference evidence="3" key="1">
    <citation type="journal article" date="2005" name="Nature">
        <title>The map-based sequence of the rice genome.</title>
        <authorList>
            <consortium name="International rice genome sequencing project (IRGSP)"/>
            <person name="Matsumoto T."/>
            <person name="Wu J."/>
            <person name="Kanamori H."/>
            <person name="Katayose Y."/>
            <person name="Fujisawa M."/>
            <person name="Namiki N."/>
            <person name="Mizuno H."/>
            <person name="Yamamoto K."/>
            <person name="Antonio B.A."/>
            <person name="Baba T."/>
            <person name="Sakata K."/>
            <person name="Nagamura Y."/>
            <person name="Aoki H."/>
            <person name="Arikawa K."/>
            <person name="Arita K."/>
            <person name="Bito T."/>
            <person name="Chiden Y."/>
            <person name="Fujitsuka N."/>
            <person name="Fukunaka R."/>
            <person name="Hamada M."/>
            <person name="Harada C."/>
            <person name="Hayashi A."/>
            <person name="Hijishita S."/>
            <person name="Honda M."/>
            <person name="Hosokawa S."/>
            <person name="Ichikawa Y."/>
            <person name="Idonuma A."/>
            <person name="Iijima M."/>
            <person name="Ikeda M."/>
            <person name="Ikeno M."/>
            <person name="Ito K."/>
            <person name="Ito S."/>
            <person name="Ito T."/>
            <person name="Ito Y."/>
            <person name="Ito Y."/>
            <person name="Iwabuchi A."/>
            <person name="Kamiya K."/>
            <person name="Karasawa W."/>
            <person name="Kurita K."/>
            <person name="Katagiri S."/>
            <person name="Kikuta A."/>
            <person name="Kobayashi H."/>
            <person name="Kobayashi N."/>
            <person name="Machita K."/>
            <person name="Maehara T."/>
            <person name="Masukawa M."/>
            <person name="Mizubayashi T."/>
            <person name="Mukai Y."/>
            <person name="Nagasaki H."/>
            <person name="Nagata Y."/>
            <person name="Naito S."/>
            <person name="Nakashima M."/>
            <person name="Nakama Y."/>
            <person name="Nakamichi Y."/>
            <person name="Nakamura M."/>
            <person name="Meguro A."/>
            <person name="Negishi M."/>
            <person name="Ohta I."/>
            <person name="Ohta T."/>
            <person name="Okamoto M."/>
            <person name="Ono N."/>
            <person name="Saji S."/>
            <person name="Sakaguchi M."/>
            <person name="Sakai K."/>
            <person name="Shibata M."/>
            <person name="Shimokawa T."/>
            <person name="Song J."/>
            <person name="Takazaki Y."/>
            <person name="Terasawa K."/>
            <person name="Tsugane M."/>
            <person name="Tsuji K."/>
            <person name="Ueda S."/>
            <person name="Waki K."/>
            <person name="Yamagata H."/>
            <person name="Yamamoto M."/>
            <person name="Yamamoto S."/>
            <person name="Yamane H."/>
            <person name="Yoshiki S."/>
            <person name="Yoshihara R."/>
            <person name="Yukawa K."/>
            <person name="Zhong H."/>
            <person name="Yano M."/>
            <person name="Yuan Q."/>
            <person name="Ouyang S."/>
            <person name="Liu J."/>
            <person name="Jones K.M."/>
            <person name="Gansberger K."/>
            <person name="Moffat K."/>
            <person name="Hill J."/>
            <person name="Bera J."/>
            <person name="Fadrosh D."/>
            <person name="Jin S."/>
            <person name="Johri S."/>
            <person name="Kim M."/>
            <person name="Overton L."/>
            <person name="Reardon M."/>
            <person name="Tsitrin T."/>
            <person name="Vuong H."/>
            <person name="Weaver B."/>
            <person name="Ciecko A."/>
            <person name="Tallon L."/>
            <person name="Jackson J."/>
            <person name="Pai G."/>
            <person name="Aken S.V."/>
            <person name="Utterback T."/>
            <person name="Reidmuller S."/>
            <person name="Feldblyum T."/>
            <person name="Hsiao J."/>
            <person name="Zismann V."/>
            <person name="Iobst S."/>
            <person name="de Vazeille A.R."/>
            <person name="Buell C.R."/>
            <person name="Ying K."/>
            <person name="Li Y."/>
            <person name="Lu T."/>
            <person name="Huang Y."/>
            <person name="Zhao Q."/>
            <person name="Feng Q."/>
            <person name="Zhang L."/>
            <person name="Zhu J."/>
            <person name="Weng Q."/>
            <person name="Mu J."/>
            <person name="Lu Y."/>
            <person name="Fan D."/>
            <person name="Liu Y."/>
            <person name="Guan J."/>
            <person name="Zhang Y."/>
            <person name="Yu S."/>
            <person name="Liu X."/>
            <person name="Zhang Y."/>
            <person name="Hong G."/>
            <person name="Han B."/>
            <person name="Choisne N."/>
            <person name="Demange N."/>
            <person name="Orjeda G."/>
            <person name="Samain S."/>
            <person name="Cattolico L."/>
            <person name="Pelletier E."/>
            <person name="Couloux A."/>
            <person name="Segurens B."/>
            <person name="Wincker P."/>
            <person name="D'Hont A."/>
            <person name="Scarpelli C."/>
            <person name="Weissenbach J."/>
            <person name="Salanoubat M."/>
            <person name="Quetier F."/>
            <person name="Yu Y."/>
            <person name="Kim H.R."/>
            <person name="Rambo T."/>
            <person name="Currie J."/>
            <person name="Collura K."/>
            <person name="Luo M."/>
            <person name="Yang T."/>
            <person name="Ammiraju J.S.S."/>
            <person name="Engler F."/>
            <person name="Soderlund C."/>
            <person name="Wing R.A."/>
            <person name="Palmer L.E."/>
            <person name="de la Bastide M."/>
            <person name="Spiegel L."/>
            <person name="Nascimento L."/>
            <person name="Zutavern T."/>
            <person name="O'Shaughnessy A."/>
            <person name="Dike S."/>
            <person name="Dedhia N."/>
            <person name="Preston R."/>
            <person name="Balija V."/>
            <person name="McCombie W.R."/>
            <person name="Chow T."/>
            <person name="Chen H."/>
            <person name="Chung M."/>
            <person name="Chen C."/>
            <person name="Shaw J."/>
            <person name="Wu H."/>
            <person name="Hsiao K."/>
            <person name="Chao Y."/>
            <person name="Chu M."/>
            <person name="Cheng C."/>
            <person name="Hour A."/>
            <person name="Lee P."/>
            <person name="Lin S."/>
            <person name="Lin Y."/>
            <person name="Liou J."/>
            <person name="Liu S."/>
            <person name="Hsing Y."/>
            <person name="Raghuvanshi S."/>
            <person name="Mohanty A."/>
            <person name="Bharti A.K."/>
            <person name="Gaur A."/>
            <person name="Gupta V."/>
            <person name="Kumar D."/>
            <person name="Ravi V."/>
            <person name="Vij S."/>
            <person name="Kapur A."/>
            <person name="Khurana P."/>
            <person name="Khurana P."/>
            <person name="Khurana J.P."/>
            <person name="Tyagi A.K."/>
            <person name="Gaikwad K."/>
            <person name="Singh A."/>
            <person name="Dalal V."/>
            <person name="Srivastava S."/>
            <person name="Dixit A."/>
            <person name="Pal A.K."/>
            <person name="Ghazi I.A."/>
            <person name="Yadav M."/>
            <person name="Pandit A."/>
            <person name="Bhargava A."/>
            <person name="Sureshbabu K."/>
            <person name="Batra K."/>
            <person name="Sharma T.R."/>
            <person name="Mohapatra T."/>
            <person name="Singh N.K."/>
            <person name="Messing J."/>
            <person name="Nelson A.B."/>
            <person name="Fuks G."/>
            <person name="Kavchok S."/>
            <person name="Keizer G."/>
            <person name="Linton E."/>
            <person name="Llaca V."/>
            <person name="Song R."/>
            <person name="Tanyolac B."/>
            <person name="Young S."/>
            <person name="Ho-Il K."/>
            <person name="Hahn J.H."/>
            <person name="Sangsakoo G."/>
            <person name="Vanavichit A."/>
            <person name="de Mattos Luiz.A.T."/>
            <person name="Zimmer P.D."/>
            <person name="Malone G."/>
            <person name="Dellagostin O."/>
            <person name="de Oliveira A.C."/>
            <person name="Bevan M."/>
            <person name="Bancroft I."/>
            <person name="Minx P."/>
            <person name="Cordum H."/>
            <person name="Wilson R."/>
            <person name="Cheng Z."/>
            <person name="Jin W."/>
            <person name="Jiang J."/>
            <person name="Leong S.A."/>
            <person name="Iwama H."/>
            <person name="Gojobori T."/>
            <person name="Itoh T."/>
            <person name="Niimura Y."/>
            <person name="Fujii Y."/>
            <person name="Habara T."/>
            <person name="Sakai H."/>
            <person name="Sato Y."/>
            <person name="Wilson G."/>
            <person name="Kumar K."/>
            <person name="McCouch S."/>
            <person name="Juretic N."/>
            <person name="Hoen D."/>
            <person name="Wright S."/>
            <person name="Bruskiewich R."/>
            <person name="Bureau T."/>
            <person name="Miyao A."/>
            <person name="Hirochika H."/>
            <person name="Nishikawa T."/>
            <person name="Kadowaki K."/>
            <person name="Sugiura M."/>
            <person name="Burr B."/>
            <person name="Sasaki T."/>
        </authorList>
    </citation>
    <scope>NUCLEOTIDE SEQUENCE [LARGE SCALE GENOMIC DNA]</scope>
    <source>
        <strain evidence="3">cv. Nipponbare</strain>
    </source>
</reference>
<protein>
    <submittedName>
        <fullName evidence="2">Os02g0802575 protein</fullName>
    </submittedName>
</protein>
<reference evidence="2 3" key="2">
    <citation type="journal article" date="2013" name="Plant Cell Physiol.">
        <title>Rice Annotation Project Database (RAP-DB): an integrative and interactive database for rice genomics.</title>
        <authorList>
            <person name="Sakai H."/>
            <person name="Lee S.S."/>
            <person name="Tanaka T."/>
            <person name="Numa H."/>
            <person name="Kim J."/>
            <person name="Kawahara Y."/>
            <person name="Wakimoto H."/>
            <person name="Yang C.C."/>
            <person name="Iwamoto M."/>
            <person name="Abe T."/>
            <person name="Yamada Y."/>
            <person name="Muto A."/>
            <person name="Inokuchi H."/>
            <person name="Ikemura T."/>
            <person name="Matsumoto T."/>
            <person name="Sasaki T."/>
            <person name="Itoh T."/>
        </authorList>
    </citation>
    <scope>NUCLEOTIDE SEQUENCE [LARGE SCALE GENOMIC DNA]</scope>
    <source>
        <strain evidence="3">cv. Nipponbare</strain>
    </source>
</reference>
<organism evidence="2 3">
    <name type="scientific">Oryza sativa subsp. japonica</name>
    <name type="common">Rice</name>
    <dbReference type="NCBI Taxonomy" id="39947"/>
    <lineage>
        <taxon>Eukaryota</taxon>
        <taxon>Viridiplantae</taxon>
        <taxon>Streptophyta</taxon>
        <taxon>Embryophyta</taxon>
        <taxon>Tracheophyta</taxon>
        <taxon>Spermatophyta</taxon>
        <taxon>Magnoliopsida</taxon>
        <taxon>Liliopsida</taxon>
        <taxon>Poales</taxon>
        <taxon>Poaceae</taxon>
        <taxon>BOP clade</taxon>
        <taxon>Oryzoideae</taxon>
        <taxon>Oryzeae</taxon>
        <taxon>Oryzinae</taxon>
        <taxon>Oryza</taxon>
        <taxon>Oryza sativa</taxon>
    </lineage>
</organism>
<feature type="region of interest" description="Disordered" evidence="1">
    <location>
        <begin position="111"/>
        <end position="158"/>
    </location>
</feature>
<accession>A0A0P0VQS6</accession>
<feature type="region of interest" description="Disordered" evidence="1">
    <location>
        <begin position="23"/>
        <end position="70"/>
    </location>
</feature>
<dbReference type="EMBL" id="AP014958">
    <property type="protein sequence ID" value="BAS81428.1"/>
    <property type="molecule type" value="Genomic_DNA"/>
</dbReference>
<dbReference type="eggNOG" id="ENOG502R4QS">
    <property type="taxonomic scope" value="Eukaryota"/>
</dbReference>
<dbReference type="PaxDb" id="39947-A0A0P0VQS6"/>
<reference evidence="2 3" key="3">
    <citation type="journal article" date="2013" name="Rice">
        <title>Improvement of the Oryza sativa Nipponbare reference genome using next generation sequence and optical map data.</title>
        <authorList>
            <person name="Kawahara Y."/>
            <person name="de la Bastide M."/>
            <person name="Hamilton J.P."/>
            <person name="Kanamori H."/>
            <person name="McCombie W.R."/>
            <person name="Ouyang S."/>
            <person name="Schwartz D.C."/>
            <person name="Tanaka T."/>
            <person name="Wu J."/>
            <person name="Zhou S."/>
            <person name="Childs K.L."/>
            <person name="Davidson R.M."/>
            <person name="Lin H."/>
            <person name="Quesada-Ocampo L."/>
            <person name="Vaillancourt B."/>
            <person name="Sakai H."/>
            <person name="Lee S.S."/>
            <person name="Kim J."/>
            <person name="Numa H."/>
            <person name="Itoh T."/>
            <person name="Buell C.R."/>
            <person name="Matsumoto T."/>
        </authorList>
    </citation>
    <scope>NUCLEOTIDE SEQUENCE [LARGE SCALE GENOMIC DNA]</scope>
    <source>
        <strain evidence="3">cv. Nipponbare</strain>
    </source>
</reference>